<feature type="domain" description="N-acetyltransferase" evidence="3">
    <location>
        <begin position="25"/>
        <end position="176"/>
    </location>
</feature>
<dbReference type="Gene3D" id="3.40.630.30">
    <property type="match status" value="1"/>
</dbReference>
<dbReference type="InterPro" id="IPR016181">
    <property type="entry name" value="Acyl_CoA_acyltransferase"/>
</dbReference>
<dbReference type="CDD" id="cd04301">
    <property type="entry name" value="NAT_SF"/>
    <property type="match status" value="1"/>
</dbReference>
<evidence type="ECO:0000313" key="5">
    <source>
        <dbReference type="Proteomes" id="UP000838686"/>
    </source>
</evidence>
<dbReference type="RefSeq" id="WP_236343314.1">
    <property type="nucleotide sequence ID" value="NZ_CAKMMF010000015.1"/>
</dbReference>
<name>A0ABM9CC68_9BACL</name>
<keyword evidence="5" id="KW-1185">Reference proteome</keyword>
<protein>
    <recommendedName>
        <fullName evidence="3">N-acetyltransferase domain-containing protein</fullName>
    </recommendedName>
</protein>
<proteinExistence type="predicted"/>
<dbReference type="InterPro" id="IPR050832">
    <property type="entry name" value="Bact_Acetyltransf"/>
</dbReference>
<keyword evidence="1" id="KW-0808">Transferase</keyword>
<organism evidence="4 5">
    <name type="scientific">Paenibacillus plantiphilus</name>
    <dbReference type="NCBI Taxonomy" id="2905650"/>
    <lineage>
        <taxon>Bacteria</taxon>
        <taxon>Bacillati</taxon>
        <taxon>Bacillota</taxon>
        <taxon>Bacilli</taxon>
        <taxon>Bacillales</taxon>
        <taxon>Paenibacillaceae</taxon>
        <taxon>Paenibacillus</taxon>
    </lineage>
</organism>
<keyword evidence="2" id="KW-0012">Acyltransferase</keyword>
<dbReference type="SUPFAM" id="SSF55729">
    <property type="entry name" value="Acyl-CoA N-acyltransferases (Nat)"/>
    <property type="match status" value="1"/>
</dbReference>
<dbReference type="InterPro" id="IPR000182">
    <property type="entry name" value="GNAT_dom"/>
</dbReference>
<gene>
    <name evidence="4" type="ORF">PAECIP111893_02949</name>
</gene>
<dbReference type="PANTHER" id="PTHR43877">
    <property type="entry name" value="AMINOALKYLPHOSPHONATE N-ACETYLTRANSFERASE-RELATED-RELATED"/>
    <property type="match status" value="1"/>
</dbReference>
<reference evidence="4" key="1">
    <citation type="submission" date="2022-01" db="EMBL/GenBank/DDBJ databases">
        <authorList>
            <person name="Criscuolo A."/>
        </authorList>
    </citation>
    <scope>NUCLEOTIDE SEQUENCE</scope>
    <source>
        <strain evidence="4">CIP111893</strain>
    </source>
</reference>
<evidence type="ECO:0000259" key="3">
    <source>
        <dbReference type="PROSITE" id="PS51186"/>
    </source>
</evidence>
<dbReference type="EMBL" id="CAKMMF010000015">
    <property type="protein sequence ID" value="CAH1208977.1"/>
    <property type="molecule type" value="Genomic_DNA"/>
</dbReference>
<dbReference type="Proteomes" id="UP000838686">
    <property type="component" value="Unassembled WGS sequence"/>
</dbReference>
<dbReference type="PROSITE" id="PS51186">
    <property type="entry name" value="GNAT"/>
    <property type="match status" value="1"/>
</dbReference>
<evidence type="ECO:0000313" key="4">
    <source>
        <dbReference type="EMBL" id="CAH1208977.1"/>
    </source>
</evidence>
<comment type="caution">
    <text evidence="4">The sequence shown here is derived from an EMBL/GenBank/DDBJ whole genome shotgun (WGS) entry which is preliminary data.</text>
</comment>
<evidence type="ECO:0000256" key="2">
    <source>
        <dbReference type="ARBA" id="ARBA00023315"/>
    </source>
</evidence>
<accession>A0ABM9CC68</accession>
<dbReference type="Pfam" id="PF00583">
    <property type="entry name" value="Acetyltransf_1"/>
    <property type="match status" value="1"/>
</dbReference>
<sequence>MRDSNKQDAVIRWASDSDVPNLAQVHIDSYRSAYVNIMPALYLEGMTLEQQLKRYEALLSEGKEHVAVMSVDERMIGYLVLEHCTDDVAQHRHGGEIHSIYLLQEYCGRGYGRMLLDWGIRQLGEMGWTHAIVWVLKDNRSARGFYEHAGFILSGRERLIQRGAELVQVSYQRTIS</sequence>
<evidence type="ECO:0000256" key="1">
    <source>
        <dbReference type="ARBA" id="ARBA00022679"/>
    </source>
</evidence>